<dbReference type="Proteomes" id="UP000299102">
    <property type="component" value="Unassembled WGS sequence"/>
</dbReference>
<name>A0A4C1WNI4_EUMVA</name>
<accession>A0A4C1WNI4</accession>
<gene>
    <name evidence="1" type="ORF">EVAR_4703_1</name>
</gene>
<proteinExistence type="predicted"/>
<evidence type="ECO:0000313" key="2">
    <source>
        <dbReference type="Proteomes" id="UP000299102"/>
    </source>
</evidence>
<sequence length="135" mass="15444">MGLVNHVVFREPITPQRPSTPTPAVRVESRCGQFACGPARHHIVAKCRREEEVDAVAFRWVRVPVVHSSLYHPTPPPLIHPLYYATQKFDIEPISEAVVFDPGGIRSMLNQFRRSFEASKRVEPRVRPSDLRHTK</sequence>
<keyword evidence="2" id="KW-1185">Reference proteome</keyword>
<organism evidence="1 2">
    <name type="scientific">Eumeta variegata</name>
    <name type="common">Bagworm moth</name>
    <name type="synonym">Eumeta japonica</name>
    <dbReference type="NCBI Taxonomy" id="151549"/>
    <lineage>
        <taxon>Eukaryota</taxon>
        <taxon>Metazoa</taxon>
        <taxon>Ecdysozoa</taxon>
        <taxon>Arthropoda</taxon>
        <taxon>Hexapoda</taxon>
        <taxon>Insecta</taxon>
        <taxon>Pterygota</taxon>
        <taxon>Neoptera</taxon>
        <taxon>Endopterygota</taxon>
        <taxon>Lepidoptera</taxon>
        <taxon>Glossata</taxon>
        <taxon>Ditrysia</taxon>
        <taxon>Tineoidea</taxon>
        <taxon>Psychidae</taxon>
        <taxon>Oiketicinae</taxon>
        <taxon>Eumeta</taxon>
    </lineage>
</organism>
<dbReference type="EMBL" id="BGZK01000602">
    <property type="protein sequence ID" value="GBP52420.1"/>
    <property type="molecule type" value="Genomic_DNA"/>
</dbReference>
<protein>
    <submittedName>
        <fullName evidence="1">Uncharacterized protein</fullName>
    </submittedName>
</protein>
<reference evidence="1 2" key="1">
    <citation type="journal article" date="2019" name="Commun. Biol.">
        <title>The bagworm genome reveals a unique fibroin gene that provides high tensile strength.</title>
        <authorList>
            <person name="Kono N."/>
            <person name="Nakamura H."/>
            <person name="Ohtoshi R."/>
            <person name="Tomita M."/>
            <person name="Numata K."/>
            <person name="Arakawa K."/>
        </authorList>
    </citation>
    <scope>NUCLEOTIDE SEQUENCE [LARGE SCALE GENOMIC DNA]</scope>
</reference>
<evidence type="ECO:0000313" key="1">
    <source>
        <dbReference type="EMBL" id="GBP52420.1"/>
    </source>
</evidence>
<dbReference type="AlphaFoldDB" id="A0A4C1WNI4"/>
<comment type="caution">
    <text evidence="1">The sequence shown here is derived from an EMBL/GenBank/DDBJ whole genome shotgun (WGS) entry which is preliminary data.</text>
</comment>